<dbReference type="EMBL" id="QTSX02002978">
    <property type="protein sequence ID" value="KAJ9072666.1"/>
    <property type="molecule type" value="Genomic_DNA"/>
</dbReference>
<gene>
    <name evidence="1" type="ORF">DSO57_1025016</name>
</gene>
<protein>
    <submittedName>
        <fullName evidence="1">Uncharacterized protein</fullName>
    </submittedName>
</protein>
<sequence>MEINNLFGVKDKVVLVTGGGRGVGELITEGFVVNGAKVYITGRKKEALEKTCSRLNNLGIYFSHISLTGLFFN</sequence>
<dbReference type="Proteomes" id="UP001165960">
    <property type="component" value="Unassembled WGS sequence"/>
</dbReference>
<keyword evidence="2" id="KW-1185">Reference proteome</keyword>
<reference evidence="1" key="1">
    <citation type="submission" date="2022-04" db="EMBL/GenBank/DDBJ databases">
        <title>Genome of the entomopathogenic fungus Entomophthora muscae.</title>
        <authorList>
            <person name="Elya C."/>
            <person name="Lovett B.R."/>
            <person name="Lee E."/>
            <person name="Macias A.M."/>
            <person name="Hajek A.E."/>
            <person name="De Bivort B.L."/>
            <person name="Kasson M.T."/>
            <person name="De Fine Licht H.H."/>
            <person name="Stajich J.E."/>
        </authorList>
    </citation>
    <scope>NUCLEOTIDE SEQUENCE</scope>
    <source>
        <strain evidence="1">Berkeley</strain>
    </source>
</reference>
<evidence type="ECO:0000313" key="1">
    <source>
        <dbReference type="EMBL" id="KAJ9072666.1"/>
    </source>
</evidence>
<evidence type="ECO:0000313" key="2">
    <source>
        <dbReference type="Proteomes" id="UP001165960"/>
    </source>
</evidence>
<name>A0ACC2TDX8_9FUNG</name>
<comment type="caution">
    <text evidence="1">The sequence shown here is derived from an EMBL/GenBank/DDBJ whole genome shotgun (WGS) entry which is preliminary data.</text>
</comment>
<organism evidence="1 2">
    <name type="scientific">Entomophthora muscae</name>
    <dbReference type="NCBI Taxonomy" id="34485"/>
    <lineage>
        <taxon>Eukaryota</taxon>
        <taxon>Fungi</taxon>
        <taxon>Fungi incertae sedis</taxon>
        <taxon>Zoopagomycota</taxon>
        <taxon>Entomophthoromycotina</taxon>
        <taxon>Entomophthoromycetes</taxon>
        <taxon>Entomophthorales</taxon>
        <taxon>Entomophthoraceae</taxon>
        <taxon>Entomophthora</taxon>
    </lineage>
</organism>
<accession>A0ACC2TDX8</accession>
<proteinExistence type="predicted"/>